<dbReference type="EMBL" id="CACRUX010000054">
    <property type="protein sequence ID" value="VYU21756.1"/>
    <property type="molecule type" value="Genomic_DNA"/>
</dbReference>
<protein>
    <recommendedName>
        <fullName evidence="2">Death-on-curing family protein</fullName>
    </recommendedName>
</protein>
<reference evidence="1" key="1">
    <citation type="submission" date="2019-11" db="EMBL/GenBank/DDBJ databases">
        <authorList>
            <person name="Feng L."/>
        </authorList>
    </citation>
    <scope>NUCLEOTIDE SEQUENCE</scope>
    <source>
        <strain evidence="1">VrattiLFYP33</strain>
    </source>
</reference>
<gene>
    <name evidence="1" type="ORF">VRLFYP33_01469</name>
</gene>
<evidence type="ECO:0008006" key="2">
    <source>
        <dbReference type="Google" id="ProtNLM"/>
    </source>
</evidence>
<name>A0A6N3CXL0_9FIRM</name>
<evidence type="ECO:0000313" key="1">
    <source>
        <dbReference type="EMBL" id="VYU21756.1"/>
    </source>
</evidence>
<dbReference type="AlphaFoldDB" id="A0A6N3CXL0"/>
<accession>A0A6N3CXL0</accession>
<organism evidence="1">
    <name type="scientific">Veillonella ratti</name>
    <dbReference type="NCBI Taxonomy" id="103892"/>
    <lineage>
        <taxon>Bacteria</taxon>
        <taxon>Bacillati</taxon>
        <taxon>Bacillota</taxon>
        <taxon>Negativicutes</taxon>
        <taxon>Veillonellales</taxon>
        <taxon>Veillonellaceae</taxon>
        <taxon>Veillonella</taxon>
    </lineage>
</organism>
<proteinExistence type="predicted"/>
<sequence length="45" mass="5368">MLLLLLINDINLDYSQKELWEIALKIANNGTYDDLLKWIKKHKII</sequence>